<comment type="caution">
    <text evidence="5">The sequence shown here is derived from an EMBL/GenBank/DDBJ whole genome shotgun (WGS) entry which is preliminary data.</text>
</comment>
<dbReference type="PANTHER" id="PTHR43479">
    <property type="entry name" value="ACREF/ENVCD OPERON REPRESSOR-RELATED"/>
    <property type="match status" value="1"/>
</dbReference>
<dbReference type="Pfam" id="PF00440">
    <property type="entry name" value="TetR_N"/>
    <property type="match status" value="1"/>
</dbReference>
<gene>
    <name evidence="5" type="ORF">IDF66_11255</name>
</gene>
<dbReference type="Gene3D" id="1.10.10.60">
    <property type="entry name" value="Homeodomain-like"/>
    <property type="match status" value="1"/>
</dbReference>
<dbReference type="EMBL" id="JACWMS010000002">
    <property type="protein sequence ID" value="MBD1320167.1"/>
    <property type="molecule type" value="Genomic_DNA"/>
</dbReference>
<dbReference type="RefSeq" id="WP_190266899.1">
    <property type="nucleotide sequence ID" value="NZ_BAABAD010000004.1"/>
</dbReference>
<dbReference type="Pfam" id="PF21313">
    <property type="entry name" value="EthR_C"/>
    <property type="match status" value="1"/>
</dbReference>
<dbReference type="InterPro" id="IPR050624">
    <property type="entry name" value="HTH-type_Tx_Regulator"/>
</dbReference>
<feature type="domain" description="HTH tetR-type" evidence="4">
    <location>
        <begin position="19"/>
        <end position="79"/>
    </location>
</feature>
<accession>A0ABR7WBH7</accession>
<evidence type="ECO:0000256" key="1">
    <source>
        <dbReference type="ARBA" id="ARBA00023125"/>
    </source>
</evidence>
<evidence type="ECO:0000256" key="2">
    <source>
        <dbReference type="PROSITE-ProRule" id="PRU00335"/>
    </source>
</evidence>
<evidence type="ECO:0000313" key="6">
    <source>
        <dbReference type="Proteomes" id="UP000602395"/>
    </source>
</evidence>
<evidence type="ECO:0000313" key="5">
    <source>
        <dbReference type="EMBL" id="MBD1320167.1"/>
    </source>
</evidence>
<protein>
    <submittedName>
        <fullName evidence="5">TetR/AcrR family transcriptional regulator</fullName>
    </submittedName>
</protein>
<dbReference type="PRINTS" id="PR00455">
    <property type="entry name" value="HTHTETR"/>
</dbReference>
<dbReference type="Gene3D" id="1.10.357.10">
    <property type="entry name" value="Tetracycline Repressor, domain 2"/>
    <property type="match status" value="1"/>
</dbReference>
<dbReference type="PANTHER" id="PTHR43479:SF11">
    <property type="entry name" value="ACREF_ENVCD OPERON REPRESSOR-RELATED"/>
    <property type="match status" value="1"/>
</dbReference>
<feature type="region of interest" description="Disordered" evidence="3">
    <location>
        <begin position="1"/>
        <end position="20"/>
    </location>
</feature>
<dbReference type="InterPro" id="IPR009057">
    <property type="entry name" value="Homeodomain-like_sf"/>
</dbReference>
<sequence>MDQNEPVAPHQTRPTKRGRETLEAIHTAARKVIAEKGFLKTTVADIVSAAGKSPASFYNYYDSKDALLEHWAREFQQEARNRVERAIHDSHPDQYEQIVASVRAHWETYRDRLAEMVGVFQLAMVNDEFARVWDTLCGELVTVVARAIGRAQTDGYCPGVDAELTARAIVSMLNMFCYDSLANGRAAEADDERCIRTLADAWYHAVYWKPESV</sequence>
<feature type="DNA-binding region" description="H-T-H motif" evidence="2">
    <location>
        <begin position="42"/>
        <end position="61"/>
    </location>
</feature>
<dbReference type="InterPro" id="IPR001647">
    <property type="entry name" value="HTH_TetR"/>
</dbReference>
<keyword evidence="1 2" id="KW-0238">DNA-binding</keyword>
<organism evidence="5 6">
    <name type="scientific">Gordonia hankookensis</name>
    <dbReference type="NCBI Taxonomy" id="589403"/>
    <lineage>
        <taxon>Bacteria</taxon>
        <taxon>Bacillati</taxon>
        <taxon>Actinomycetota</taxon>
        <taxon>Actinomycetes</taxon>
        <taxon>Mycobacteriales</taxon>
        <taxon>Gordoniaceae</taxon>
        <taxon>Gordonia</taxon>
    </lineage>
</organism>
<dbReference type="InterPro" id="IPR036271">
    <property type="entry name" value="Tet_transcr_reg_TetR-rel_C_sf"/>
</dbReference>
<evidence type="ECO:0000256" key="3">
    <source>
        <dbReference type="SAM" id="MobiDB-lite"/>
    </source>
</evidence>
<dbReference type="SUPFAM" id="SSF48498">
    <property type="entry name" value="Tetracyclin repressor-like, C-terminal domain"/>
    <property type="match status" value="1"/>
</dbReference>
<dbReference type="SUPFAM" id="SSF46689">
    <property type="entry name" value="Homeodomain-like"/>
    <property type="match status" value="1"/>
</dbReference>
<evidence type="ECO:0000259" key="4">
    <source>
        <dbReference type="PROSITE" id="PS50977"/>
    </source>
</evidence>
<dbReference type="InterPro" id="IPR049397">
    <property type="entry name" value="EthR_C"/>
</dbReference>
<proteinExistence type="predicted"/>
<keyword evidence="6" id="KW-1185">Reference proteome</keyword>
<dbReference type="Proteomes" id="UP000602395">
    <property type="component" value="Unassembled WGS sequence"/>
</dbReference>
<dbReference type="PROSITE" id="PS50977">
    <property type="entry name" value="HTH_TETR_2"/>
    <property type="match status" value="1"/>
</dbReference>
<reference evidence="5 6" key="1">
    <citation type="submission" date="2020-09" db="EMBL/GenBank/DDBJ databases">
        <title>Novel species in genus Gordonia.</title>
        <authorList>
            <person name="Zhang G."/>
        </authorList>
    </citation>
    <scope>NUCLEOTIDE SEQUENCE [LARGE SCALE GENOMIC DNA]</scope>
    <source>
        <strain evidence="5 6">ON-33</strain>
    </source>
</reference>
<name>A0ABR7WBH7_9ACTN</name>